<evidence type="ECO:0000259" key="1">
    <source>
        <dbReference type="Pfam" id="PF20976"/>
    </source>
</evidence>
<keyword evidence="3" id="KW-1185">Reference proteome</keyword>
<dbReference type="Proteomes" id="UP000076871">
    <property type="component" value="Unassembled WGS sequence"/>
</dbReference>
<protein>
    <recommendedName>
        <fullName evidence="1">Ribonucleases P/MRP subunit Pop8-like domain-containing protein</fullName>
    </recommendedName>
</protein>
<sequence>MPTWTVTSPLSYHYIKFSVSPPCTDALLLRKSLQDALDQSFGLVSANTYVDVLWVSEEGSETVVRIAHREAAKLMAATTVYQGPRKLSVLKESPFLPTLSSVQITL</sequence>
<dbReference type="RefSeq" id="XP_040758016.1">
    <property type="nucleotide sequence ID" value="XM_040905988.1"/>
</dbReference>
<dbReference type="InParanoid" id="A0A165B5D2"/>
<proteinExistence type="predicted"/>
<dbReference type="Pfam" id="PF20976">
    <property type="entry name" value="Pop8"/>
    <property type="match status" value="1"/>
</dbReference>
<organism evidence="2 3">
    <name type="scientific">Laetiporus sulphureus 93-53</name>
    <dbReference type="NCBI Taxonomy" id="1314785"/>
    <lineage>
        <taxon>Eukaryota</taxon>
        <taxon>Fungi</taxon>
        <taxon>Dikarya</taxon>
        <taxon>Basidiomycota</taxon>
        <taxon>Agaricomycotina</taxon>
        <taxon>Agaricomycetes</taxon>
        <taxon>Polyporales</taxon>
        <taxon>Laetiporus</taxon>
    </lineage>
</organism>
<evidence type="ECO:0000313" key="3">
    <source>
        <dbReference type="Proteomes" id="UP000076871"/>
    </source>
</evidence>
<dbReference type="OrthoDB" id="3265020at2759"/>
<accession>A0A165B5D2</accession>
<reference evidence="2 3" key="1">
    <citation type="journal article" date="2016" name="Mol. Biol. Evol.">
        <title>Comparative Genomics of Early-Diverging Mushroom-Forming Fungi Provides Insights into the Origins of Lignocellulose Decay Capabilities.</title>
        <authorList>
            <person name="Nagy L.G."/>
            <person name="Riley R."/>
            <person name="Tritt A."/>
            <person name="Adam C."/>
            <person name="Daum C."/>
            <person name="Floudas D."/>
            <person name="Sun H."/>
            <person name="Yadav J.S."/>
            <person name="Pangilinan J."/>
            <person name="Larsson K.H."/>
            <person name="Matsuura K."/>
            <person name="Barry K."/>
            <person name="Labutti K."/>
            <person name="Kuo R."/>
            <person name="Ohm R.A."/>
            <person name="Bhattacharya S.S."/>
            <person name="Shirouzu T."/>
            <person name="Yoshinaga Y."/>
            <person name="Martin F.M."/>
            <person name="Grigoriev I.V."/>
            <person name="Hibbett D.S."/>
        </authorList>
    </citation>
    <scope>NUCLEOTIDE SEQUENCE [LARGE SCALE GENOMIC DNA]</scope>
    <source>
        <strain evidence="2 3">93-53</strain>
    </source>
</reference>
<evidence type="ECO:0000313" key="2">
    <source>
        <dbReference type="EMBL" id="KZT00276.1"/>
    </source>
</evidence>
<dbReference type="InterPro" id="IPR049128">
    <property type="entry name" value="Pop8-like_dom"/>
</dbReference>
<feature type="domain" description="Ribonucleases P/MRP subunit Pop8-like" evidence="1">
    <location>
        <begin position="24"/>
        <end position="81"/>
    </location>
</feature>
<name>A0A165B5D2_9APHY</name>
<dbReference type="AlphaFoldDB" id="A0A165B5D2"/>
<gene>
    <name evidence="2" type="ORF">LAESUDRAFT_688338</name>
</gene>
<dbReference type="GeneID" id="63823017"/>
<dbReference type="EMBL" id="KV427690">
    <property type="protein sequence ID" value="KZT00276.1"/>
    <property type="molecule type" value="Genomic_DNA"/>
</dbReference>